<dbReference type="AlphaFoldDB" id="A0A4R6PJF9"/>
<evidence type="ECO:0000313" key="25">
    <source>
        <dbReference type="EMBL" id="TDP37896.1"/>
    </source>
</evidence>
<comment type="similarity">
    <text evidence="15">Belongs to the THEM4/THEM5 thioesterase family.</text>
</comment>
<evidence type="ECO:0000256" key="4">
    <source>
        <dbReference type="ARBA" id="ARBA00022475"/>
    </source>
</evidence>
<evidence type="ECO:0000256" key="3">
    <source>
        <dbReference type="ARBA" id="ARBA00004632"/>
    </source>
</evidence>
<feature type="domain" description="Thioesterase" evidence="24">
    <location>
        <begin position="163"/>
        <end position="233"/>
    </location>
</feature>
<accession>A0A4R6PJF9</accession>
<keyword evidence="11" id="KW-0472">Membrane</keyword>
<sequence length="250" mass="27295">MMIGIEPNRPAVVPRANAQLGNDNVLHMDEKNVGDSRPDQTHHEGGFRPMAELIEARASESDTLIGGPHYGEFIEQVRELMDRARLANPSDELAKETIVALEQLNARLDEAVVDEWSSPSWTRTDLPARGNITLPPYTVVSGDRDGVTAKVTFRTFHLGGNQAAHGGHISLAFDDILGMTAALATGAVTRTASLTVDYRSVTPLNRELTVRAHAERRDGRKVYLKATMHDGDRLCAEANGLFIVLKPGQP</sequence>
<comment type="catalytic activity">
    <reaction evidence="23">
        <text>tetradecanoyl-CoA + H2O = tetradecanoate + CoA + H(+)</text>
        <dbReference type="Rhea" id="RHEA:40119"/>
        <dbReference type="ChEBI" id="CHEBI:15377"/>
        <dbReference type="ChEBI" id="CHEBI:15378"/>
        <dbReference type="ChEBI" id="CHEBI:30807"/>
        <dbReference type="ChEBI" id="CHEBI:57287"/>
        <dbReference type="ChEBI" id="CHEBI:57385"/>
    </reaction>
    <physiologicalReaction direction="left-to-right" evidence="23">
        <dbReference type="Rhea" id="RHEA:40120"/>
    </physiologicalReaction>
</comment>
<dbReference type="Gene3D" id="3.10.129.10">
    <property type="entry name" value="Hotdog Thioesterase"/>
    <property type="match status" value="1"/>
</dbReference>
<comment type="catalytic activity">
    <reaction evidence="19">
        <text>octanoyl-CoA + H2O = octanoate + CoA + H(+)</text>
        <dbReference type="Rhea" id="RHEA:30143"/>
        <dbReference type="ChEBI" id="CHEBI:15377"/>
        <dbReference type="ChEBI" id="CHEBI:15378"/>
        <dbReference type="ChEBI" id="CHEBI:25646"/>
        <dbReference type="ChEBI" id="CHEBI:57287"/>
        <dbReference type="ChEBI" id="CHEBI:57386"/>
    </reaction>
    <physiologicalReaction direction="left-to-right" evidence="19">
        <dbReference type="Rhea" id="RHEA:30144"/>
    </physiologicalReaction>
</comment>
<keyword evidence="7" id="KW-0378">Hydrolase</keyword>
<evidence type="ECO:0000256" key="23">
    <source>
        <dbReference type="ARBA" id="ARBA00048180"/>
    </source>
</evidence>
<reference evidence="25 26" key="1">
    <citation type="submission" date="2019-03" db="EMBL/GenBank/DDBJ databases">
        <title>Genomic Encyclopedia of Type Strains, Phase IV (KMG-IV): sequencing the most valuable type-strain genomes for metagenomic binning, comparative biology and taxonomic classification.</title>
        <authorList>
            <person name="Goeker M."/>
        </authorList>
    </citation>
    <scope>NUCLEOTIDE SEQUENCE [LARGE SCALE GENOMIC DNA]</scope>
    <source>
        <strain evidence="25 26">DSM 44496</strain>
    </source>
</reference>
<evidence type="ECO:0000256" key="10">
    <source>
        <dbReference type="ARBA" id="ARBA00023098"/>
    </source>
</evidence>
<dbReference type="GO" id="GO:0016787">
    <property type="term" value="F:hydrolase activity"/>
    <property type="evidence" value="ECO:0007669"/>
    <property type="project" value="UniProtKB-KW"/>
</dbReference>
<dbReference type="EMBL" id="SNXK01000004">
    <property type="protein sequence ID" value="TDP37896.1"/>
    <property type="molecule type" value="Genomic_DNA"/>
</dbReference>
<dbReference type="SUPFAM" id="SSF54637">
    <property type="entry name" value="Thioesterase/thiol ester dehydrase-isomerase"/>
    <property type="match status" value="1"/>
</dbReference>
<proteinExistence type="inferred from homology"/>
<evidence type="ECO:0000256" key="15">
    <source>
        <dbReference type="ARBA" id="ARBA00038456"/>
    </source>
</evidence>
<protein>
    <recommendedName>
        <fullName evidence="17">Acyl-coenzyme A thioesterase THEM4</fullName>
        <ecNumber evidence="16">3.1.2.2</ecNumber>
    </recommendedName>
    <alternativeName>
        <fullName evidence="18">Thioesterase superfamily member 4</fullName>
    </alternativeName>
</protein>
<evidence type="ECO:0000256" key="16">
    <source>
        <dbReference type="ARBA" id="ARBA00038848"/>
    </source>
</evidence>
<dbReference type="GO" id="GO:0005737">
    <property type="term" value="C:cytoplasm"/>
    <property type="evidence" value="ECO:0007669"/>
    <property type="project" value="UniProtKB-SubCell"/>
</dbReference>
<dbReference type="InterPro" id="IPR052365">
    <property type="entry name" value="THEM4/THEM5_acyl-CoA_thioest"/>
</dbReference>
<evidence type="ECO:0000313" key="26">
    <source>
        <dbReference type="Proteomes" id="UP000295087"/>
    </source>
</evidence>
<comment type="catalytic activity">
    <reaction evidence="13">
        <text>(5Z,8Z,11Z,14Z)-eicosatetraenoyl-CoA + H2O = (5Z,8Z,11Z,14Z)-eicosatetraenoate + CoA + H(+)</text>
        <dbReference type="Rhea" id="RHEA:40151"/>
        <dbReference type="ChEBI" id="CHEBI:15377"/>
        <dbReference type="ChEBI" id="CHEBI:15378"/>
        <dbReference type="ChEBI" id="CHEBI:32395"/>
        <dbReference type="ChEBI" id="CHEBI:57287"/>
        <dbReference type="ChEBI" id="CHEBI:57368"/>
    </reaction>
    <physiologicalReaction direction="left-to-right" evidence="13">
        <dbReference type="Rhea" id="RHEA:40152"/>
    </physiologicalReaction>
</comment>
<dbReference type="GO" id="GO:0006631">
    <property type="term" value="P:fatty acid metabolic process"/>
    <property type="evidence" value="ECO:0007669"/>
    <property type="project" value="UniProtKB-KW"/>
</dbReference>
<comment type="catalytic activity">
    <reaction evidence="22">
        <text>dodecanoyl-CoA + H2O = dodecanoate + CoA + H(+)</text>
        <dbReference type="Rhea" id="RHEA:30135"/>
        <dbReference type="ChEBI" id="CHEBI:15377"/>
        <dbReference type="ChEBI" id="CHEBI:15378"/>
        <dbReference type="ChEBI" id="CHEBI:18262"/>
        <dbReference type="ChEBI" id="CHEBI:57287"/>
        <dbReference type="ChEBI" id="CHEBI:57375"/>
    </reaction>
    <physiologicalReaction direction="left-to-right" evidence="22">
        <dbReference type="Rhea" id="RHEA:30136"/>
    </physiologicalReaction>
</comment>
<comment type="catalytic activity">
    <reaction evidence="14">
        <text>(9Z)-octadecenoyl-CoA + H2O = (9Z)-octadecenoate + CoA + H(+)</text>
        <dbReference type="Rhea" id="RHEA:40139"/>
        <dbReference type="ChEBI" id="CHEBI:15377"/>
        <dbReference type="ChEBI" id="CHEBI:15378"/>
        <dbReference type="ChEBI" id="CHEBI:30823"/>
        <dbReference type="ChEBI" id="CHEBI:57287"/>
        <dbReference type="ChEBI" id="CHEBI:57387"/>
    </reaction>
    <physiologicalReaction direction="left-to-right" evidence="14">
        <dbReference type="Rhea" id="RHEA:40140"/>
    </physiologicalReaction>
</comment>
<dbReference type="PANTHER" id="PTHR12418">
    <property type="entry name" value="ACYL-COENZYME A THIOESTERASE THEM4"/>
    <property type="match status" value="1"/>
</dbReference>
<evidence type="ECO:0000256" key="9">
    <source>
        <dbReference type="ARBA" id="ARBA00022946"/>
    </source>
</evidence>
<name>A0A4R6PJF9_NOCIG</name>
<evidence type="ECO:0000256" key="13">
    <source>
        <dbReference type="ARBA" id="ARBA00035852"/>
    </source>
</evidence>
<dbReference type="Pfam" id="PF03061">
    <property type="entry name" value="4HBT"/>
    <property type="match status" value="1"/>
</dbReference>
<evidence type="ECO:0000256" key="6">
    <source>
        <dbReference type="ARBA" id="ARBA00022703"/>
    </source>
</evidence>
<evidence type="ECO:0000256" key="21">
    <source>
        <dbReference type="ARBA" id="ARBA00047969"/>
    </source>
</evidence>
<evidence type="ECO:0000256" key="17">
    <source>
        <dbReference type="ARBA" id="ARBA00040123"/>
    </source>
</evidence>
<dbReference type="CDD" id="cd03443">
    <property type="entry name" value="PaaI_thioesterase"/>
    <property type="match status" value="1"/>
</dbReference>
<keyword evidence="5" id="KW-0963">Cytoplasm</keyword>
<evidence type="ECO:0000256" key="14">
    <source>
        <dbReference type="ARBA" id="ARBA00037002"/>
    </source>
</evidence>
<gene>
    <name evidence="25" type="ORF">DFR75_104248</name>
</gene>
<keyword evidence="9" id="KW-0809">Transit peptide</keyword>
<evidence type="ECO:0000256" key="22">
    <source>
        <dbReference type="ARBA" id="ARBA00048074"/>
    </source>
</evidence>
<keyword evidence="12" id="KW-0966">Cell projection</keyword>
<dbReference type="InterPro" id="IPR029069">
    <property type="entry name" value="HotDog_dom_sf"/>
</dbReference>
<comment type="subcellular location">
    <subcellularLocation>
        <location evidence="3">Cell projection</location>
        <location evidence="3">Ruffle membrane</location>
    </subcellularLocation>
    <subcellularLocation>
        <location evidence="2">Cytoplasm</location>
    </subcellularLocation>
    <subcellularLocation>
        <location evidence="1">Membrane</location>
        <topology evidence="1">Peripheral membrane protein</topology>
    </subcellularLocation>
</comment>
<comment type="catalytic activity">
    <reaction evidence="21">
        <text>decanoyl-CoA + H2O = decanoate + CoA + H(+)</text>
        <dbReference type="Rhea" id="RHEA:40059"/>
        <dbReference type="ChEBI" id="CHEBI:15377"/>
        <dbReference type="ChEBI" id="CHEBI:15378"/>
        <dbReference type="ChEBI" id="CHEBI:27689"/>
        <dbReference type="ChEBI" id="CHEBI:57287"/>
        <dbReference type="ChEBI" id="CHEBI:61430"/>
    </reaction>
    <physiologicalReaction direction="left-to-right" evidence="21">
        <dbReference type="Rhea" id="RHEA:40060"/>
    </physiologicalReaction>
</comment>
<evidence type="ECO:0000256" key="18">
    <source>
        <dbReference type="ARBA" id="ARBA00043210"/>
    </source>
</evidence>
<comment type="catalytic activity">
    <reaction evidence="20">
        <text>hexadecanoyl-CoA + H2O = hexadecanoate + CoA + H(+)</text>
        <dbReference type="Rhea" id="RHEA:16645"/>
        <dbReference type="ChEBI" id="CHEBI:7896"/>
        <dbReference type="ChEBI" id="CHEBI:15377"/>
        <dbReference type="ChEBI" id="CHEBI:15378"/>
        <dbReference type="ChEBI" id="CHEBI:57287"/>
        <dbReference type="ChEBI" id="CHEBI:57379"/>
        <dbReference type="EC" id="3.1.2.2"/>
    </reaction>
    <physiologicalReaction direction="left-to-right" evidence="20">
        <dbReference type="Rhea" id="RHEA:16646"/>
    </physiologicalReaction>
</comment>
<dbReference type="Proteomes" id="UP000295087">
    <property type="component" value="Unassembled WGS sequence"/>
</dbReference>
<evidence type="ECO:0000256" key="8">
    <source>
        <dbReference type="ARBA" id="ARBA00022832"/>
    </source>
</evidence>
<evidence type="ECO:0000256" key="20">
    <source>
        <dbReference type="ARBA" id="ARBA00047734"/>
    </source>
</evidence>
<evidence type="ECO:0000259" key="24">
    <source>
        <dbReference type="Pfam" id="PF03061"/>
    </source>
</evidence>
<evidence type="ECO:0000256" key="5">
    <source>
        <dbReference type="ARBA" id="ARBA00022490"/>
    </source>
</evidence>
<organism evidence="25 26">
    <name type="scientific">Nocardia ignorata</name>
    <dbReference type="NCBI Taxonomy" id="145285"/>
    <lineage>
        <taxon>Bacteria</taxon>
        <taxon>Bacillati</taxon>
        <taxon>Actinomycetota</taxon>
        <taxon>Actinomycetes</taxon>
        <taxon>Mycobacteriales</taxon>
        <taxon>Nocardiaceae</taxon>
        <taxon>Nocardia</taxon>
    </lineage>
</organism>
<keyword evidence="26" id="KW-1185">Reference proteome</keyword>
<evidence type="ECO:0000256" key="12">
    <source>
        <dbReference type="ARBA" id="ARBA00023273"/>
    </source>
</evidence>
<comment type="caution">
    <text evidence="25">The sequence shown here is derived from an EMBL/GenBank/DDBJ whole genome shotgun (WGS) entry which is preliminary data.</text>
</comment>
<keyword evidence="8" id="KW-0276">Fatty acid metabolism</keyword>
<evidence type="ECO:0000256" key="7">
    <source>
        <dbReference type="ARBA" id="ARBA00022801"/>
    </source>
</evidence>
<dbReference type="InterPro" id="IPR006683">
    <property type="entry name" value="Thioestr_dom"/>
</dbReference>
<evidence type="ECO:0000256" key="1">
    <source>
        <dbReference type="ARBA" id="ARBA00004170"/>
    </source>
</evidence>
<evidence type="ECO:0000256" key="19">
    <source>
        <dbReference type="ARBA" id="ARBA00047588"/>
    </source>
</evidence>
<evidence type="ECO:0000256" key="2">
    <source>
        <dbReference type="ARBA" id="ARBA00004496"/>
    </source>
</evidence>
<evidence type="ECO:0000256" key="11">
    <source>
        <dbReference type="ARBA" id="ARBA00023136"/>
    </source>
</evidence>
<keyword evidence="10" id="KW-0443">Lipid metabolism</keyword>
<dbReference type="GO" id="GO:0016020">
    <property type="term" value="C:membrane"/>
    <property type="evidence" value="ECO:0007669"/>
    <property type="project" value="UniProtKB-SubCell"/>
</dbReference>
<dbReference type="PANTHER" id="PTHR12418:SF19">
    <property type="entry name" value="ACYL-COENZYME A THIOESTERASE THEM4"/>
    <property type="match status" value="1"/>
</dbReference>
<dbReference type="EC" id="3.1.2.2" evidence="16"/>
<keyword evidence="4" id="KW-1003">Cell membrane</keyword>
<keyword evidence="6" id="KW-0053">Apoptosis</keyword>